<dbReference type="InterPro" id="IPR039183">
    <property type="entry name" value="CCD66"/>
</dbReference>
<dbReference type="OrthoDB" id="10042846at2759"/>
<gene>
    <name evidence="4" type="primary">CCDC66</name>
</gene>
<evidence type="ECO:0000256" key="2">
    <source>
        <dbReference type="SAM" id="MobiDB-lite"/>
    </source>
</evidence>
<dbReference type="Ensembl" id="ENSCAFT00000108020.1">
    <property type="protein sequence ID" value="ENSCAFP00000069702.1"/>
    <property type="gene ID" value="ENSCAFG00000008112.5"/>
</dbReference>
<keyword evidence="1" id="KW-0175">Coiled coil</keyword>
<evidence type="ECO:0000259" key="3">
    <source>
        <dbReference type="Pfam" id="PF15236"/>
    </source>
</evidence>
<feature type="region of interest" description="Disordered" evidence="2">
    <location>
        <begin position="145"/>
        <end position="165"/>
    </location>
</feature>
<feature type="domain" description="CCDC66" evidence="3">
    <location>
        <begin position="379"/>
        <end position="438"/>
    </location>
</feature>
<reference evidence="4" key="2">
    <citation type="submission" date="2025-08" db="UniProtKB">
        <authorList>
            <consortium name="Ensembl"/>
        </authorList>
    </citation>
    <scope>IDENTIFICATION</scope>
</reference>
<dbReference type="PANTHER" id="PTHR22736:SF2">
    <property type="entry name" value="COILED-COIL DOMAIN-CONTAINING PROTEIN 66"/>
    <property type="match status" value="1"/>
</dbReference>
<reference evidence="4 5" key="1">
    <citation type="journal article" date="2005" name="Nature">
        <title>Genome sequence, comparative analysis and haplotype structure of the domestic dog.</title>
        <authorList>
            <consortium name="Broad Sequencing Platform"/>
            <person name="Lindblad-Toh K."/>
            <person name="Wade C.M."/>
            <person name="Mikkelsen T.S."/>
            <person name="Karlsson E.K."/>
            <person name="Jaffe D.B."/>
            <person name="Kamal M."/>
            <person name="Clamp M."/>
            <person name="Chang J.L."/>
            <person name="Kulbokas E.J. III"/>
            <person name="Zody M.C."/>
            <person name="Mauceli E."/>
            <person name="Xie X."/>
            <person name="Breen M."/>
            <person name="Wayne R.K."/>
            <person name="Ostrander E.A."/>
            <person name="Ponting C.P."/>
            <person name="Galibert F."/>
            <person name="Smith D.R."/>
            <person name="DeJong P.J."/>
            <person name="Kirkness E."/>
            <person name="Alvarez P."/>
            <person name="Biagi T."/>
            <person name="Brockman W."/>
            <person name="Butler J."/>
            <person name="Chin C.W."/>
            <person name="Cook A."/>
            <person name="Cuff J."/>
            <person name="Daly M.J."/>
            <person name="DeCaprio D."/>
            <person name="Gnerre S."/>
            <person name="Grabherr M."/>
            <person name="Kellis M."/>
            <person name="Kleber M."/>
            <person name="Bardeleben C."/>
            <person name="Goodstadt L."/>
            <person name="Heger A."/>
            <person name="Hitte C."/>
            <person name="Kim L."/>
            <person name="Koepfli K.P."/>
            <person name="Parker H.G."/>
            <person name="Pollinger J.P."/>
            <person name="Searle S.M."/>
            <person name="Sutter N.B."/>
            <person name="Thomas R."/>
            <person name="Webber C."/>
            <person name="Baldwin J."/>
            <person name="Abebe A."/>
            <person name="Abouelleil A."/>
            <person name="Aftuck L."/>
            <person name="Ait-Zahra M."/>
            <person name="Aldredge T."/>
            <person name="Allen N."/>
            <person name="An P."/>
            <person name="Anderson S."/>
            <person name="Antoine C."/>
            <person name="Arachchi H."/>
            <person name="Aslam A."/>
            <person name="Ayotte L."/>
            <person name="Bachantsang P."/>
            <person name="Barry A."/>
            <person name="Bayul T."/>
            <person name="Benamara M."/>
            <person name="Berlin A."/>
            <person name="Bessette D."/>
            <person name="Blitshteyn B."/>
            <person name="Bloom T."/>
            <person name="Blye J."/>
            <person name="Boguslavskiy L."/>
            <person name="Bonnet C."/>
            <person name="Boukhgalter B."/>
            <person name="Brown A."/>
            <person name="Cahill P."/>
            <person name="Calixte N."/>
            <person name="Camarata J."/>
            <person name="Cheshatsang Y."/>
            <person name="Chu J."/>
            <person name="Citroen M."/>
            <person name="Collymore A."/>
            <person name="Cooke P."/>
            <person name="Dawoe T."/>
            <person name="Daza R."/>
            <person name="Decktor K."/>
            <person name="DeGray S."/>
            <person name="Dhargay N."/>
            <person name="Dooley K."/>
            <person name="Dooley K."/>
            <person name="Dorje P."/>
            <person name="Dorjee K."/>
            <person name="Dorris L."/>
            <person name="Duffey N."/>
            <person name="Dupes A."/>
            <person name="Egbiremolen O."/>
            <person name="Elong R."/>
            <person name="Falk J."/>
            <person name="Farina A."/>
            <person name="Faro S."/>
            <person name="Ferguson D."/>
            <person name="Ferreira P."/>
            <person name="Fisher S."/>
            <person name="FitzGerald M."/>
            <person name="Foley K."/>
            <person name="Foley C."/>
            <person name="Franke A."/>
            <person name="Friedrich D."/>
            <person name="Gage D."/>
            <person name="Garber M."/>
            <person name="Gearin G."/>
            <person name="Giannoukos G."/>
            <person name="Goode T."/>
            <person name="Goyette A."/>
            <person name="Graham J."/>
            <person name="Grandbois E."/>
            <person name="Gyaltsen K."/>
            <person name="Hafez N."/>
            <person name="Hagopian D."/>
            <person name="Hagos B."/>
            <person name="Hall J."/>
            <person name="Healy C."/>
            <person name="Hegarty R."/>
            <person name="Honan T."/>
            <person name="Horn A."/>
            <person name="Houde N."/>
            <person name="Hughes L."/>
            <person name="Hunnicutt L."/>
            <person name="Husby M."/>
            <person name="Jester B."/>
            <person name="Jones C."/>
            <person name="Kamat A."/>
            <person name="Kanga B."/>
            <person name="Kells C."/>
            <person name="Khazanovich D."/>
            <person name="Kieu A.C."/>
            <person name="Kisner P."/>
            <person name="Kumar M."/>
            <person name="Lance K."/>
            <person name="Landers T."/>
            <person name="Lara M."/>
            <person name="Lee W."/>
            <person name="Leger J.P."/>
            <person name="Lennon N."/>
            <person name="Leuper L."/>
            <person name="LeVine S."/>
            <person name="Liu J."/>
            <person name="Liu X."/>
            <person name="Lokyitsang Y."/>
            <person name="Lokyitsang T."/>
            <person name="Lui A."/>
            <person name="Macdonald J."/>
            <person name="Major J."/>
            <person name="Marabella R."/>
            <person name="Maru K."/>
            <person name="Matthews C."/>
            <person name="McDonough S."/>
            <person name="Mehta T."/>
            <person name="Meldrim J."/>
            <person name="Melnikov A."/>
            <person name="Meneus L."/>
            <person name="Mihalev A."/>
            <person name="Mihova T."/>
            <person name="Miller K."/>
            <person name="Mittelman R."/>
            <person name="Mlenga V."/>
            <person name="Mulrain L."/>
            <person name="Munson G."/>
            <person name="Navidi A."/>
            <person name="Naylor J."/>
            <person name="Nguyen T."/>
            <person name="Nguyen N."/>
            <person name="Nguyen C."/>
            <person name="Nguyen T."/>
            <person name="Nicol R."/>
            <person name="Norbu N."/>
            <person name="Norbu C."/>
            <person name="Novod N."/>
            <person name="Nyima T."/>
            <person name="Olandt P."/>
            <person name="O'Neill B."/>
            <person name="O'Neill K."/>
            <person name="Osman S."/>
            <person name="Oyono L."/>
            <person name="Patti C."/>
            <person name="Perrin D."/>
            <person name="Phunkhang P."/>
            <person name="Pierre F."/>
            <person name="Priest M."/>
            <person name="Rachupka A."/>
            <person name="Raghuraman S."/>
            <person name="Rameau R."/>
            <person name="Ray V."/>
            <person name="Raymond C."/>
            <person name="Rege F."/>
            <person name="Rise C."/>
            <person name="Rogers J."/>
            <person name="Rogov P."/>
            <person name="Sahalie J."/>
            <person name="Settipalli S."/>
            <person name="Sharpe T."/>
            <person name="Shea T."/>
            <person name="Sheehan M."/>
            <person name="Sherpa N."/>
            <person name="Shi J."/>
            <person name="Shih D."/>
            <person name="Sloan J."/>
            <person name="Smith C."/>
            <person name="Sparrow T."/>
            <person name="Stalker J."/>
            <person name="Stange-Thomann N."/>
            <person name="Stavropoulos S."/>
            <person name="Stone C."/>
            <person name="Stone S."/>
            <person name="Sykes S."/>
            <person name="Tchuinga P."/>
            <person name="Tenzing P."/>
            <person name="Tesfaye S."/>
            <person name="Thoulutsang D."/>
            <person name="Thoulutsang Y."/>
            <person name="Topham K."/>
            <person name="Topping I."/>
            <person name="Tsamla T."/>
            <person name="Vassiliev H."/>
            <person name="Venkataraman V."/>
            <person name="Vo A."/>
            <person name="Wangchuk T."/>
            <person name="Wangdi T."/>
            <person name="Weiand M."/>
            <person name="Wilkinson J."/>
            <person name="Wilson A."/>
            <person name="Yadav S."/>
            <person name="Yang S."/>
            <person name="Yang X."/>
            <person name="Young G."/>
            <person name="Yu Q."/>
            <person name="Zainoun J."/>
            <person name="Zembek L."/>
            <person name="Zimmer A."/>
            <person name="Lander E.S."/>
        </authorList>
    </citation>
    <scope>NUCLEOTIDE SEQUENCE [LARGE SCALE GENOMIC DNA]</scope>
    <source>
        <strain evidence="4">Boxer</strain>
    </source>
</reference>
<feature type="compositionally biased region" description="Polar residues" evidence="2">
    <location>
        <begin position="150"/>
        <end position="161"/>
    </location>
</feature>
<feature type="coiled-coil region" evidence="1">
    <location>
        <begin position="442"/>
        <end position="471"/>
    </location>
</feature>
<organism evidence="4 5">
    <name type="scientific">Canis lupus familiaris</name>
    <name type="common">Dog</name>
    <name type="synonym">Canis familiaris</name>
    <dbReference type="NCBI Taxonomy" id="9615"/>
    <lineage>
        <taxon>Eukaryota</taxon>
        <taxon>Metazoa</taxon>
        <taxon>Chordata</taxon>
        <taxon>Craniata</taxon>
        <taxon>Vertebrata</taxon>
        <taxon>Euteleostomi</taxon>
        <taxon>Mammalia</taxon>
        <taxon>Eutheria</taxon>
        <taxon>Laurasiatheria</taxon>
        <taxon>Carnivora</taxon>
        <taxon>Caniformia</taxon>
        <taxon>Canidae</taxon>
        <taxon>Canis</taxon>
    </lineage>
</organism>
<dbReference type="Pfam" id="PF15236">
    <property type="entry name" value="CCDC66"/>
    <property type="match status" value="1"/>
</dbReference>
<name>A0A8P0TM24_CANLF</name>
<dbReference type="AlphaFoldDB" id="A0A8P0TM24"/>
<evidence type="ECO:0000313" key="5">
    <source>
        <dbReference type="Proteomes" id="UP000002254"/>
    </source>
</evidence>
<protein>
    <submittedName>
        <fullName evidence="4">Coiled-coil domain containing 66</fullName>
    </submittedName>
</protein>
<dbReference type="InterPro" id="IPR040467">
    <property type="entry name" value="CCDC66_dom"/>
</dbReference>
<accession>A0A8P0TM24</accession>
<evidence type="ECO:0000313" key="4">
    <source>
        <dbReference type="Ensembl" id="ENSCAFP00000069702.1"/>
    </source>
</evidence>
<proteinExistence type="predicted"/>
<dbReference type="Proteomes" id="UP000002254">
    <property type="component" value="Chromosome 20"/>
</dbReference>
<sequence length="846" mass="97609">MGSKNKIAKCPIRTKQTGYILKSTQNTCIRSGKLLQKKRMGSETSLAKGEKSSMIFSPTKDLCKQYVDKDCLYVQKEISPATPTIQKTRNTINTSVVAKQKHCKKHITAENTKSGLVCLTQDQLQQILMTVNQGNKSISAIENGKEETSQDSLHLNNTSNQPKDENIMGVFQKNEALSSVLDENKSTLNKNQETSKQYEQKIAIENVWKPADIFSTLGERERDRSLLEAKKAQWKKELDEQVALKKKEKEASEKWNNPWKKFESDKIVWEKFQTLGQSKETVPLERPLSTVKQEQQRKWIEDLNKQIEDDRQRKIEEKITSSKGEEHDRWAMHFDSLKNYPASQSQLSSRSIHNQPEYFCVSPDTQELSDISNVYTPTTGSQVEPSEEEHIAKPVRDMAMANSQKTNFLRSMTALLDPAQIEERDRRRQKQLEHQEIMTLKTNELFQTMQRAQELAQRLKQEQRIRELAQKGHDTSGLIKNLGVDIKVEYATSTNNLSNLGYGLDDVSGKMNTCINSTTSPKKDTAVQTDDLNTGMFTIAESCCGSIIEREILNCSSPEIPAEFNDQFKKDKQELINQDKAANLEKENSWYNDQYEFARTEKKHMKKCPKRPDWNINKPLKRYIPASEKYPKQLQKQREEKKVRRQMELLNLVERNNPGHLSQNRGTSPVLPSPQEAEARFRWHLIRKEEPLKSDSFSKERSQSPLELVKNRTQQTQTLKNRENLILGDSQTETSPGASEPSHFIPYVRTNEIYHLDPDAPLSRPLTQDLQYQNPHDCDQEQWQLFESDVRDPLLNPNLVKNRDRQQAILKGLSELRQGLLQKQRELETNLMPLAANQEENFNSSF</sequence>
<dbReference type="PANTHER" id="PTHR22736">
    <property type="entry name" value="COILED-COIL DOMAIN-CONTAINING PROTEIN 66"/>
    <property type="match status" value="1"/>
</dbReference>
<evidence type="ECO:0000256" key="1">
    <source>
        <dbReference type="SAM" id="Coils"/>
    </source>
</evidence>